<dbReference type="InterPro" id="IPR001387">
    <property type="entry name" value="Cro/C1-type_HTH"/>
</dbReference>
<reference evidence="2 3" key="1">
    <citation type="submission" date="2023-07" db="EMBL/GenBank/DDBJ databases">
        <title>Genomic Encyclopedia of Type Strains, Phase IV (KMG-IV): sequencing the most valuable type-strain genomes for metagenomic binning, comparative biology and taxonomic classification.</title>
        <authorList>
            <person name="Goeker M."/>
        </authorList>
    </citation>
    <scope>NUCLEOTIDE SEQUENCE [LARGE SCALE GENOMIC DNA]</scope>
    <source>
        <strain evidence="2 3">DSM 12751</strain>
    </source>
</reference>
<dbReference type="SUPFAM" id="SSF81901">
    <property type="entry name" value="HCP-like"/>
    <property type="match status" value="1"/>
</dbReference>
<dbReference type="RefSeq" id="WP_307395957.1">
    <property type="nucleotide sequence ID" value="NZ_BAAADK010000046.1"/>
</dbReference>
<evidence type="ECO:0000313" key="3">
    <source>
        <dbReference type="Proteomes" id="UP001235840"/>
    </source>
</evidence>
<organism evidence="2 3">
    <name type="scientific">Caldalkalibacillus horti</name>
    <dbReference type="NCBI Taxonomy" id="77523"/>
    <lineage>
        <taxon>Bacteria</taxon>
        <taxon>Bacillati</taxon>
        <taxon>Bacillota</taxon>
        <taxon>Bacilli</taxon>
        <taxon>Bacillales</taxon>
        <taxon>Bacillaceae</taxon>
        <taxon>Caldalkalibacillus</taxon>
    </lineage>
</organism>
<dbReference type="InterPro" id="IPR010982">
    <property type="entry name" value="Lambda_DNA-bd_dom_sf"/>
</dbReference>
<dbReference type="Proteomes" id="UP001235840">
    <property type="component" value="Unassembled WGS sequence"/>
</dbReference>
<dbReference type="SMART" id="SM00530">
    <property type="entry name" value="HTH_XRE"/>
    <property type="match status" value="1"/>
</dbReference>
<comment type="caution">
    <text evidence="2">The sequence shown here is derived from an EMBL/GenBank/DDBJ whole genome shotgun (WGS) entry which is preliminary data.</text>
</comment>
<dbReference type="CDD" id="cd00093">
    <property type="entry name" value="HTH_XRE"/>
    <property type="match status" value="1"/>
</dbReference>
<proteinExistence type="predicted"/>
<dbReference type="InterPro" id="IPR047705">
    <property type="entry name" value="AimR-like"/>
</dbReference>
<accession>A0ABT9W1P7</accession>
<gene>
    <name evidence="2" type="ORF">J2S11_003113</name>
</gene>
<dbReference type="SUPFAM" id="SSF47413">
    <property type="entry name" value="lambda repressor-like DNA-binding domains"/>
    <property type="match status" value="1"/>
</dbReference>
<dbReference type="EMBL" id="JAUSTY010000013">
    <property type="protein sequence ID" value="MDQ0167188.1"/>
    <property type="molecule type" value="Genomic_DNA"/>
</dbReference>
<keyword evidence="3" id="KW-1185">Reference proteome</keyword>
<feature type="domain" description="HTH cro/C1-type" evidence="1">
    <location>
        <begin position="5"/>
        <end position="60"/>
    </location>
</feature>
<name>A0ABT9W1P7_9BACI</name>
<dbReference type="NCBIfam" id="NF038310">
    <property type="entry name" value="lysogeny_AimR"/>
    <property type="match status" value="1"/>
</dbReference>
<evidence type="ECO:0000259" key="1">
    <source>
        <dbReference type="SMART" id="SM00530"/>
    </source>
</evidence>
<evidence type="ECO:0000313" key="2">
    <source>
        <dbReference type="EMBL" id="MDQ0167188.1"/>
    </source>
</evidence>
<protein>
    <submittedName>
        <fullName evidence="2">Transcriptional regulator with XRE-family HTH domain</fullName>
    </submittedName>
</protein>
<dbReference type="Pfam" id="PF01381">
    <property type="entry name" value="HTH_3"/>
    <property type="match status" value="1"/>
</dbReference>
<sequence length="382" mass="45313">MLQERILKTLESRDNLDQRKLSRIAGVSESTISRYLHGFDEINFESVLAIVKHLFPDGELSIMAEYVLTQKSRNARFALEYCWMNDLDEQLDYLIQSLATAVNPLDKEWAGMYELLKIRKSKAFTPVEMLKKVEVFKPKELEMDLLRVILKGYIYVDLQDFHSLSSYIPLIEEDVEKVKSSFIRDSFKVRIGLLMNYVSLLKNDIIKAREYSTWVVEQNYYEKKKGSAYYQLGYSYLFTDYEKASDYFQRAFTLFTRYQKASYIEAVNRDVSFLNSYWKIDRAFTYENKDYQTKSDYLYYLIQKGDLTEARILISGIDVSALADYDKAFYYYHFGLIENDLTSFRQSVRWFKKIGDQFHLQLPLEELKKLKEDQLVLEIFAM</sequence>
<dbReference type="Pfam" id="PF22871">
    <property type="entry name" value="AimR"/>
    <property type="match status" value="1"/>
</dbReference>